<evidence type="ECO:0000313" key="1">
    <source>
        <dbReference type="EMBL" id="PXF63389.1"/>
    </source>
</evidence>
<name>A0A318DBA7_9GAMM</name>
<accession>A0A318DBA7</accession>
<keyword evidence="2" id="KW-1185">Reference proteome</keyword>
<dbReference type="AlphaFoldDB" id="A0A318DBA7"/>
<sequence>MKKGLIIILIILLSLVAWLYFSKEPGALVIEPKSKNEESIKQDAEAPLSSTVEIKKEEKVELIDSNSESKESKEDESTLTCMERYRAQPEWKEIEAVISAIYMSGEEAAGEGTYQQIPIEAVKSYADSGDSNAMLHYASETMWRSAFGTYLNKINRDPNEDMEKLKQKAKLHKPDLEGFFHGADYAYLAAVEGRYGGVMEITAMSRGLLHRLSRDEEALDKSMKVLIKRHAYLELLQSIHQNDKELLTVFIQESEFEKDLEVVFRGEEPEPSQLETIQRQIKQQSQQLLQQWEADRRRLGYELYPDLWPKRLEEFFEKMEQECGN</sequence>
<protein>
    <submittedName>
        <fullName evidence="1">Uncharacterized protein</fullName>
    </submittedName>
</protein>
<comment type="caution">
    <text evidence="1">The sequence shown here is derived from an EMBL/GenBank/DDBJ whole genome shotgun (WGS) entry which is preliminary data.</text>
</comment>
<dbReference type="RefSeq" id="WP_110201193.1">
    <property type="nucleotide sequence ID" value="NZ_QICH01000002.1"/>
</dbReference>
<evidence type="ECO:0000313" key="2">
    <source>
        <dbReference type="Proteomes" id="UP000247689"/>
    </source>
</evidence>
<organism evidence="1 2">
    <name type="scientific">Kangiella spongicola</name>
    <dbReference type="NCBI Taxonomy" id="796379"/>
    <lineage>
        <taxon>Bacteria</taxon>
        <taxon>Pseudomonadati</taxon>
        <taxon>Pseudomonadota</taxon>
        <taxon>Gammaproteobacteria</taxon>
        <taxon>Kangiellales</taxon>
        <taxon>Kangiellaceae</taxon>
        <taxon>Kangiella</taxon>
    </lineage>
</organism>
<dbReference type="EMBL" id="QICH01000002">
    <property type="protein sequence ID" value="PXF63389.1"/>
    <property type="molecule type" value="Genomic_DNA"/>
</dbReference>
<dbReference type="OrthoDB" id="6193573at2"/>
<dbReference type="Proteomes" id="UP000247689">
    <property type="component" value="Unassembled WGS sequence"/>
</dbReference>
<gene>
    <name evidence="1" type="ORF">DL796_08135</name>
</gene>
<reference evidence="1 2" key="1">
    <citation type="submission" date="2018-05" db="EMBL/GenBank/DDBJ databases">
        <title>Kangiella spongicola genome sequence.</title>
        <authorList>
            <person name="Maclea K.S."/>
            <person name="Goen A.E."/>
            <person name="Kelley C."/>
            <person name="Underriner A."/>
            <person name="Silverwood T."/>
            <person name="Trachtenberg A.M."/>
        </authorList>
    </citation>
    <scope>NUCLEOTIDE SEQUENCE [LARGE SCALE GENOMIC DNA]</scope>
    <source>
        <strain evidence="1 2">ATCC BAA-2076</strain>
    </source>
</reference>
<proteinExistence type="predicted"/>